<evidence type="ECO:0000313" key="1">
    <source>
        <dbReference type="EMBL" id="VEB45479.1"/>
    </source>
</evidence>
<accession>A0A3S4IK22</accession>
<protein>
    <submittedName>
        <fullName evidence="1">Acyl-CoA dehydrogenase AidB</fullName>
        <ecNumber evidence="1">1.3.99.-</ecNumber>
    </submittedName>
</protein>
<reference evidence="1 2" key="1">
    <citation type="submission" date="2018-12" db="EMBL/GenBank/DDBJ databases">
        <authorList>
            <consortium name="Pathogen Informatics"/>
        </authorList>
    </citation>
    <scope>NUCLEOTIDE SEQUENCE [LARGE SCALE GENOMIC DNA]</scope>
    <source>
        <strain evidence="1 2">NCTC9695</strain>
    </source>
</reference>
<organism evidence="1 2">
    <name type="scientific">Chromobacterium violaceum</name>
    <dbReference type="NCBI Taxonomy" id="536"/>
    <lineage>
        <taxon>Bacteria</taxon>
        <taxon>Pseudomonadati</taxon>
        <taxon>Pseudomonadota</taxon>
        <taxon>Betaproteobacteria</taxon>
        <taxon>Neisseriales</taxon>
        <taxon>Chromobacteriaceae</taxon>
        <taxon>Chromobacterium</taxon>
    </lineage>
</organism>
<dbReference type="PANTHER" id="PTHR42707">
    <property type="entry name" value="ACYL-COA DEHYDROGENASE"/>
    <property type="match status" value="1"/>
</dbReference>
<dbReference type="InterPro" id="IPR009100">
    <property type="entry name" value="AcylCoA_DH/oxidase_NM_dom_sf"/>
</dbReference>
<dbReference type="InterPro" id="IPR052904">
    <property type="entry name" value="Acyl-CoA_dehydrogenase-like"/>
</dbReference>
<evidence type="ECO:0000313" key="2">
    <source>
        <dbReference type="Proteomes" id="UP000275777"/>
    </source>
</evidence>
<dbReference type="GO" id="GO:0003995">
    <property type="term" value="F:acyl-CoA dehydrogenase activity"/>
    <property type="evidence" value="ECO:0007669"/>
    <property type="project" value="TreeGrafter"/>
</dbReference>
<dbReference type="AlphaFoldDB" id="A0A3S4IK22"/>
<dbReference type="Gene3D" id="2.40.110.20">
    <property type="match status" value="1"/>
</dbReference>
<keyword evidence="1" id="KW-0560">Oxidoreductase</keyword>
<sequence>MGAAARRRPACFYVPRWRPDGSRNAVAIQRLKDKVGNCSNASSEVAFHDAWGVLIGDPGRGIPAIIEMATYARFNCVIGSAALARPDVMLDPHCQTMGLYGPECWTYTPPHFVLKRRACGTPQRRSAPWAQQNSQFANVFGDCGRAGKPPPLKPPTPGFRAGWW</sequence>
<proteinExistence type="predicted"/>
<dbReference type="EMBL" id="LR134182">
    <property type="protein sequence ID" value="VEB45479.1"/>
    <property type="molecule type" value="Genomic_DNA"/>
</dbReference>
<dbReference type="Proteomes" id="UP000275777">
    <property type="component" value="Chromosome"/>
</dbReference>
<dbReference type="EC" id="1.3.99.-" evidence="1"/>
<dbReference type="SUPFAM" id="SSF56645">
    <property type="entry name" value="Acyl-CoA dehydrogenase NM domain-like"/>
    <property type="match status" value="1"/>
</dbReference>
<name>A0A3S4IK22_CHRVL</name>
<gene>
    <name evidence="1" type="primary">aidB_2</name>
    <name evidence="1" type="ORF">NCTC9695_05999</name>
</gene>
<dbReference type="PANTHER" id="PTHR42707:SF3">
    <property type="entry name" value="ACYL-COA DEHYDROGENASE AIDB-RELATED"/>
    <property type="match status" value="1"/>
</dbReference>